<dbReference type="RefSeq" id="XP_002293233.1">
    <property type="nucleotide sequence ID" value="XM_002293197.1"/>
</dbReference>
<keyword evidence="3" id="KW-1185">Reference proteome</keyword>
<feature type="region of interest" description="Disordered" evidence="1">
    <location>
        <begin position="785"/>
        <end position="810"/>
    </location>
</feature>
<evidence type="ECO:0000313" key="2">
    <source>
        <dbReference type="EMBL" id="EED89694.1"/>
    </source>
</evidence>
<dbReference type="KEGG" id="tps:THAPSDRAFT_9173"/>
<dbReference type="OMA" id="DICANYQ"/>
<dbReference type="InParanoid" id="B8CAK2"/>
<dbReference type="Proteomes" id="UP000001449">
    <property type="component" value="Chromosome 12"/>
</dbReference>
<reference evidence="2 3" key="1">
    <citation type="journal article" date="2004" name="Science">
        <title>The genome of the diatom Thalassiosira pseudonana: ecology, evolution, and metabolism.</title>
        <authorList>
            <person name="Armbrust E.V."/>
            <person name="Berges J.A."/>
            <person name="Bowler C."/>
            <person name="Green B.R."/>
            <person name="Martinez D."/>
            <person name="Putnam N.H."/>
            <person name="Zhou S."/>
            <person name="Allen A.E."/>
            <person name="Apt K.E."/>
            <person name="Bechner M."/>
            <person name="Brzezinski M.A."/>
            <person name="Chaal B.K."/>
            <person name="Chiovitti A."/>
            <person name="Davis A.K."/>
            <person name="Demarest M.S."/>
            <person name="Detter J.C."/>
            <person name="Glavina T."/>
            <person name="Goodstein D."/>
            <person name="Hadi M.Z."/>
            <person name="Hellsten U."/>
            <person name="Hildebrand M."/>
            <person name="Jenkins B.D."/>
            <person name="Jurka J."/>
            <person name="Kapitonov V.V."/>
            <person name="Kroger N."/>
            <person name="Lau W.W."/>
            <person name="Lane T.W."/>
            <person name="Larimer F.W."/>
            <person name="Lippmeier J.C."/>
            <person name="Lucas S."/>
            <person name="Medina M."/>
            <person name="Montsant A."/>
            <person name="Obornik M."/>
            <person name="Parker M.S."/>
            <person name="Palenik B."/>
            <person name="Pazour G.J."/>
            <person name="Richardson P.M."/>
            <person name="Rynearson T.A."/>
            <person name="Saito M.A."/>
            <person name="Schwartz D.C."/>
            <person name="Thamatrakoln K."/>
            <person name="Valentin K."/>
            <person name="Vardi A."/>
            <person name="Wilkerson F.P."/>
            <person name="Rokhsar D.S."/>
        </authorList>
    </citation>
    <scope>NUCLEOTIDE SEQUENCE [LARGE SCALE GENOMIC DNA]</scope>
    <source>
        <strain evidence="2 3">CCMP1335</strain>
    </source>
</reference>
<reference evidence="2 3" key="2">
    <citation type="journal article" date="2008" name="Nature">
        <title>The Phaeodactylum genome reveals the evolutionary history of diatom genomes.</title>
        <authorList>
            <person name="Bowler C."/>
            <person name="Allen A.E."/>
            <person name="Badger J.H."/>
            <person name="Grimwood J."/>
            <person name="Jabbari K."/>
            <person name="Kuo A."/>
            <person name="Maheswari U."/>
            <person name="Martens C."/>
            <person name="Maumus F."/>
            <person name="Otillar R.P."/>
            <person name="Rayko E."/>
            <person name="Salamov A."/>
            <person name="Vandepoele K."/>
            <person name="Beszteri B."/>
            <person name="Gruber A."/>
            <person name="Heijde M."/>
            <person name="Katinka M."/>
            <person name="Mock T."/>
            <person name="Valentin K."/>
            <person name="Verret F."/>
            <person name="Berges J.A."/>
            <person name="Brownlee C."/>
            <person name="Cadoret J.P."/>
            <person name="Chiovitti A."/>
            <person name="Choi C.J."/>
            <person name="Coesel S."/>
            <person name="De Martino A."/>
            <person name="Detter J.C."/>
            <person name="Durkin C."/>
            <person name="Falciatore A."/>
            <person name="Fournet J."/>
            <person name="Haruta M."/>
            <person name="Huysman M.J."/>
            <person name="Jenkins B.D."/>
            <person name="Jiroutova K."/>
            <person name="Jorgensen R.E."/>
            <person name="Joubert Y."/>
            <person name="Kaplan A."/>
            <person name="Kroger N."/>
            <person name="Kroth P.G."/>
            <person name="La Roche J."/>
            <person name="Lindquist E."/>
            <person name="Lommer M."/>
            <person name="Martin-Jezequel V."/>
            <person name="Lopez P.J."/>
            <person name="Lucas S."/>
            <person name="Mangogna M."/>
            <person name="McGinnis K."/>
            <person name="Medlin L.K."/>
            <person name="Montsant A."/>
            <person name="Oudot-Le Secq M.P."/>
            <person name="Napoli C."/>
            <person name="Obornik M."/>
            <person name="Parker M.S."/>
            <person name="Petit J.L."/>
            <person name="Porcel B.M."/>
            <person name="Poulsen N."/>
            <person name="Robison M."/>
            <person name="Rychlewski L."/>
            <person name="Rynearson T.A."/>
            <person name="Schmutz J."/>
            <person name="Shapiro H."/>
            <person name="Siaut M."/>
            <person name="Stanley M."/>
            <person name="Sussman M.R."/>
            <person name="Taylor A.R."/>
            <person name="Vardi A."/>
            <person name="von Dassow P."/>
            <person name="Vyverman W."/>
            <person name="Willis A."/>
            <person name="Wyrwicz L.S."/>
            <person name="Rokhsar D.S."/>
            <person name="Weissenbach J."/>
            <person name="Armbrust E.V."/>
            <person name="Green B.R."/>
            <person name="Van de Peer Y."/>
            <person name="Grigoriev I.V."/>
        </authorList>
    </citation>
    <scope>NUCLEOTIDE SEQUENCE [LARGE SCALE GENOMIC DNA]</scope>
    <source>
        <strain evidence="2 3">CCMP1335</strain>
    </source>
</reference>
<dbReference type="eggNOG" id="ENOG502SNYR">
    <property type="taxonomic scope" value="Eukaryota"/>
</dbReference>
<accession>B8CAK2</accession>
<proteinExistence type="predicted"/>
<organism evidence="2 3">
    <name type="scientific">Thalassiosira pseudonana</name>
    <name type="common">Marine diatom</name>
    <name type="synonym">Cyclotella nana</name>
    <dbReference type="NCBI Taxonomy" id="35128"/>
    <lineage>
        <taxon>Eukaryota</taxon>
        <taxon>Sar</taxon>
        <taxon>Stramenopiles</taxon>
        <taxon>Ochrophyta</taxon>
        <taxon>Bacillariophyta</taxon>
        <taxon>Coscinodiscophyceae</taxon>
        <taxon>Thalassiosirophycidae</taxon>
        <taxon>Thalassiosirales</taxon>
        <taxon>Thalassiosiraceae</taxon>
        <taxon>Thalassiosira</taxon>
    </lineage>
</organism>
<protein>
    <submittedName>
        <fullName evidence="2">Uncharacterized protein</fullName>
    </submittedName>
</protein>
<dbReference type="EMBL" id="CM000647">
    <property type="protein sequence ID" value="EED89694.1"/>
    <property type="molecule type" value="Genomic_DNA"/>
</dbReference>
<dbReference type="HOGENOM" id="CLU_327490_0_0_1"/>
<dbReference type="AlphaFoldDB" id="B8CAK2"/>
<gene>
    <name evidence="2" type="ORF">THAPSDRAFT_9173</name>
</gene>
<evidence type="ECO:0000256" key="1">
    <source>
        <dbReference type="SAM" id="MobiDB-lite"/>
    </source>
</evidence>
<dbReference type="PaxDb" id="35128-Thaps9173"/>
<evidence type="ECO:0000313" key="3">
    <source>
        <dbReference type="Proteomes" id="UP000001449"/>
    </source>
</evidence>
<sequence length="879" mass="97665">MSKRAISPSSASMLPTSKRCTAITVKHNTNDNNLPFVTNLYDDTLLRILAYADLPSLVLFTRGTSKAIRGRFVHTTDDCIAPIDASYAATSSIESSAASIANTEENTSYCTNVWRQIFTNHNFSPLEKSDITIESLRNNYFSAIQHRLALFAMLTGKNKRLRNLALVKNGENGTKARQVKQCFSLPNRHFNFVPLVPPDMMHYPPSNGFDPNSLRITYLNEEGESEDEGSDDEFDMELEEESNNNNNLDEMHDFFMAEMDTDPPPVEFACDSYSLTSPGTGGEFVLLNPFSGSVEVHDSILDNAIGSEESMMEMALLDASEGIIRKRGRHEDGMDDEKSEDIAGEAIHCRIQQSHCHSMYDTPPKQVLFSVNDYFELDLNEYFGEYTPFKSTRQGTVTVDWAGVDSHVAMNSDCTSLDGSVIGAARILTMESDRNDGELACTEVFAWSNIGSEGEEISEYETKYVCRAAGSFYFLDICANYQKLYASFQYGSGAFSENVGESMAREGWGNRPLMEIDDESLVDEDGEPIRMSKAVFCLPLVMYDGSPASPEDVRSYFPSPEACIMAQYPVSSFSVDPTGKILLVGTVYGTVEVWETGMSSTGSHSEPRRLQVLSVRESFLKRARSMTVGERSSSECGVEVVDVKPQSIEHNPNARGPAQDDLALLDSSAEEEFAHKHPTTKISQIYFPRHLPVQRCGFVTKQRNGDSGTTLLLWQTAGMSCGEFTDPSDGRFQITAMINLPLSVQCHPEVHFDGRRLIVFGQDHIGLIFLVYHVLGTRYDQEEFDDEKMSAPANQSTSDNGEESGGVTNLHGERRMKFVNRIRHAGLGGLEYYDSLLMTANERFIVVNTKTGNLIGSDGVRNASQGLLVIDLQKHEGRF</sequence>
<name>B8CAK2_THAPS</name>
<dbReference type="GeneID" id="7447588"/>